<keyword evidence="2" id="KW-1185">Reference proteome</keyword>
<organism evidence="1 2">
    <name type="scientific">Fusarium poae</name>
    <dbReference type="NCBI Taxonomy" id="36050"/>
    <lineage>
        <taxon>Eukaryota</taxon>
        <taxon>Fungi</taxon>
        <taxon>Dikarya</taxon>
        <taxon>Ascomycota</taxon>
        <taxon>Pezizomycotina</taxon>
        <taxon>Sordariomycetes</taxon>
        <taxon>Hypocreomycetidae</taxon>
        <taxon>Hypocreales</taxon>
        <taxon>Nectriaceae</taxon>
        <taxon>Fusarium</taxon>
    </lineage>
</organism>
<name>A0A1B8AY29_FUSPO</name>
<protein>
    <submittedName>
        <fullName evidence="1">Uncharacterized protein</fullName>
    </submittedName>
</protein>
<accession>A0A1B8AY29</accession>
<sequence>MCDVVNCIEARQKLKTKEQSCWVIDPTCVNYVWVYSSRLGKIHEGRQWIDHIGTRGHVTQAMMDSLQLFHSTKLDILWNLLSLQVAQTLEVHITKWISQRDHWGKMYQLWRKPESRLAVEGRLAMSLCERHKGVLPTQHPASHICVAGGIS</sequence>
<dbReference type="EMBL" id="LYXU01000002">
    <property type="protein sequence ID" value="OBS25412.1"/>
    <property type="molecule type" value="Genomic_DNA"/>
</dbReference>
<reference evidence="1 2" key="1">
    <citation type="submission" date="2016-06" db="EMBL/GenBank/DDBJ databases">
        <title>Living apart together: crosstalk between the core and supernumerary genomes in a fungal plant pathogen.</title>
        <authorList>
            <person name="Vanheule A."/>
            <person name="Audenaert K."/>
            <person name="Warris S."/>
            <person name="Van De Geest H."/>
            <person name="Schijlen E."/>
            <person name="Hofte M."/>
            <person name="De Saeger S."/>
            <person name="Haesaert G."/>
            <person name="Waalwijk C."/>
            <person name="Van Der Lee T."/>
        </authorList>
    </citation>
    <scope>NUCLEOTIDE SEQUENCE [LARGE SCALE GENOMIC DNA]</scope>
    <source>
        <strain evidence="1 2">2516</strain>
    </source>
</reference>
<proteinExistence type="predicted"/>
<gene>
    <name evidence="1" type="ORF">FPOA_05945</name>
</gene>
<dbReference type="AlphaFoldDB" id="A0A1B8AY29"/>
<evidence type="ECO:0000313" key="1">
    <source>
        <dbReference type="EMBL" id="OBS25412.1"/>
    </source>
</evidence>
<evidence type="ECO:0000313" key="2">
    <source>
        <dbReference type="Proteomes" id="UP000091967"/>
    </source>
</evidence>
<comment type="caution">
    <text evidence="1">The sequence shown here is derived from an EMBL/GenBank/DDBJ whole genome shotgun (WGS) entry which is preliminary data.</text>
</comment>
<dbReference type="Proteomes" id="UP000091967">
    <property type="component" value="Unassembled WGS sequence"/>
</dbReference>